<dbReference type="GO" id="GO:0006508">
    <property type="term" value="P:proteolysis"/>
    <property type="evidence" value="ECO:0007669"/>
    <property type="project" value="TreeGrafter"/>
</dbReference>
<dbReference type="GO" id="GO:0008270">
    <property type="term" value="F:zinc ion binding"/>
    <property type="evidence" value="ECO:0007669"/>
    <property type="project" value="TreeGrafter"/>
</dbReference>
<dbReference type="GO" id="GO:0042277">
    <property type="term" value="F:peptide binding"/>
    <property type="evidence" value="ECO:0007669"/>
    <property type="project" value="TreeGrafter"/>
</dbReference>
<accession>A0A814P3V7</accession>
<dbReference type="Proteomes" id="UP000663870">
    <property type="component" value="Unassembled WGS sequence"/>
</dbReference>
<gene>
    <name evidence="4" type="ORF">JXQ802_LOCUS29649</name>
    <name evidence="3" type="ORF">PYM288_LOCUS19629</name>
</gene>
<dbReference type="InterPro" id="IPR050344">
    <property type="entry name" value="Peptidase_M1_aminopeptidases"/>
</dbReference>
<dbReference type="PANTHER" id="PTHR11533:SF299">
    <property type="entry name" value="AMINOPEPTIDASE"/>
    <property type="match status" value="1"/>
</dbReference>
<proteinExistence type="inferred from homology"/>
<protein>
    <recommendedName>
        <fullName evidence="2">ERAP1-like C-terminal domain-containing protein</fullName>
    </recommendedName>
</protein>
<evidence type="ECO:0000313" key="5">
    <source>
        <dbReference type="Proteomes" id="UP000663854"/>
    </source>
</evidence>
<keyword evidence="6" id="KW-1185">Reference proteome</keyword>
<dbReference type="Pfam" id="PF11838">
    <property type="entry name" value="ERAP1_C"/>
    <property type="match status" value="1"/>
</dbReference>
<dbReference type="EMBL" id="CAJNOL010001169">
    <property type="protein sequence ID" value="CAF1303821.1"/>
    <property type="molecule type" value="Genomic_DNA"/>
</dbReference>
<comment type="similarity">
    <text evidence="1">Belongs to the peptidase M1 family.</text>
</comment>
<dbReference type="EMBL" id="CAJNOH010000669">
    <property type="protein sequence ID" value="CAF1100171.1"/>
    <property type="molecule type" value="Genomic_DNA"/>
</dbReference>
<dbReference type="GO" id="GO:0043171">
    <property type="term" value="P:peptide catabolic process"/>
    <property type="evidence" value="ECO:0007669"/>
    <property type="project" value="TreeGrafter"/>
</dbReference>
<reference evidence="3" key="1">
    <citation type="submission" date="2021-02" db="EMBL/GenBank/DDBJ databases">
        <authorList>
            <person name="Nowell W R."/>
        </authorList>
    </citation>
    <scope>NUCLEOTIDE SEQUENCE</scope>
</reference>
<evidence type="ECO:0000313" key="3">
    <source>
        <dbReference type="EMBL" id="CAF1100171.1"/>
    </source>
</evidence>
<dbReference type="Gene3D" id="1.25.50.20">
    <property type="match status" value="1"/>
</dbReference>
<dbReference type="GO" id="GO:0070006">
    <property type="term" value="F:metalloaminopeptidase activity"/>
    <property type="evidence" value="ECO:0007669"/>
    <property type="project" value="TreeGrafter"/>
</dbReference>
<name>A0A814P3V7_9BILA</name>
<dbReference type="GO" id="GO:0016020">
    <property type="term" value="C:membrane"/>
    <property type="evidence" value="ECO:0007669"/>
    <property type="project" value="TreeGrafter"/>
</dbReference>
<sequence>MLTTNYSNINIYKQWRSDLIDLIRPINTYFDWNSQSMSEKWIDTVYRNVILSTAYQYSSKSCTDYAQQLFQECFNHPSNNTIEINYREIVYCTNMRLGSRTLFQCLFHQYQITNDTEEISRLQSALTCTHDIQLIRYLLEIHFNSNLNIIQQNDILSGIRLICRNLIGINDCWSYVHSKWKYLLKNFGHYNFTSFIQELTEKFNTKQQLNEFELFIEQTRNQVRLTR</sequence>
<comment type="caution">
    <text evidence="3">The sequence shown here is derived from an EMBL/GenBank/DDBJ whole genome shotgun (WGS) entry which is preliminary data.</text>
</comment>
<dbReference type="AlphaFoldDB" id="A0A814P3V7"/>
<dbReference type="InterPro" id="IPR024571">
    <property type="entry name" value="ERAP1-like_C_dom"/>
</dbReference>
<evidence type="ECO:0000313" key="6">
    <source>
        <dbReference type="Proteomes" id="UP000663870"/>
    </source>
</evidence>
<dbReference type="Proteomes" id="UP000663854">
    <property type="component" value="Unassembled WGS sequence"/>
</dbReference>
<dbReference type="GO" id="GO:0005615">
    <property type="term" value="C:extracellular space"/>
    <property type="evidence" value="ECO:0007669"/>
    <property type="project" value="TreeGrafter"/>
</dbReference>
<evidence type="ECO:0000256" key="1">
    <source>
        <dbReference type="ARBA" id="ARBA00010136"/>
    </source>
</evidence>
<organism evidence="3 5">
    <name type="scientific">Rotaria sordida</name>
    <dbReference type="NCBI Taxonomy" id="392033"/>
    <lineage>
        <taxon>Eukaryota</taxon>
        <taxon>Metazoa</taxon>
        <taxon>Spiralia</taxon>
        <taxon>Gnathifera</taxon>
        <taxon>Rotifera</taxon>
        <taxon>Eurotatoria</taxon>
        <taxon>Bdelloidea</taxon>
        <taxon>Philodinida</taxon>
        <taxon>Philodinidae</taxon>
        <taxon>Rotaria</taxon>
    </lineage>
</organism>
<dbReference type="GO" id="GO:0005737">
    <property type="term" value="C:cytoplasm"/>
    <property type="evidence" value="ECO:0007669"/>
    <property type="project" value="TreeGrafter"/>
</dbReference>
<evidence type="ECO:0000259" key="2">
    <source>
        <dbReference type="Pfam" id="PF11838"/>
    </source>
</evidence>
<feature type="domain" description="ERAP1-like C-terminal" evidence="2">
    <location>
        <begin position="8"/>
        <end position="219"/>
    </location>
</feature>
<dbReference type="PANTHER" id="PTHR11533">
    <property type="entry name" value="PROTEASE M1 ZINC METALLOPROTEASE"/>
    <property type="match status" value="1"/>
</dbReference>
<evidence type="ECO:0000313" key="4">
    <source>
        <dbReference type="EMBL" id="CAF1303821.1"/>
    </source>
</evidence>